<dbReference type="AlphaFoldDB" id="A0A955E184"/>
<dbReference type="SUPFAM" id="SSF54768">
    <property type="entry name" value="dsRNA-binding domain-like"/>
    <property type="match status" value="1"/>
</dbReference>
<evidence type="ECO:0000313" key="10">
    <source>
        <dbReference type="Proteomes" id="UP000714817"/>
    </source>
</evidence>
<dbReference type="InterPro" id="IPR014721">
    <property type="entry name" value="Ribsml_uS5_D2-typ_fold_subgr"/>
</dbReference>
<reference evidence="9" key="1">
    <citation type="submission" date="2020-04" db="EMBL/GenBank/DDBJ databases">
        <authorList>
            <person name="Zhang T."/>
        </authorList>
    </citation>
    <scope>NUCLEOTIDE SEQUENCE</scope>
    <source>
        <strain evidence="9">HKST-UBA80</strain>
    </source>
</reference>
<protein>
    <recommendedName>
        <fullName evidence="4">Small ribosomal subunit protein uS5</fullName>
    </recommendedName>
    <alternativeName>
        <fullName evidence="5">30S ribosomal protein S5</fullName>
    </alternativeName>
</protein>
<accession>A0A955E184</accession>
<keyword evidence="2 6" id="KW-0689">Ribosomal protein</keyword>
<dbReference type="InterPro" id="IPR013810">
    <property type="entry name" value="Ribosomal_uS5_N"/>
</dbReference>
<sequence length="148" mass="15719">MPQYDASQFEERIVETKRVSKKNKGGNKPGFTALVVVGNKSGTVGAALGKAPDISSAIRKASKQARKDVVEININNNTIAHSVVMKYKASIVKMMPAPEGSGIIAGGAVRHVMELAGIKDVSAKLLGSRNKITNVFCTIKALETIKGR</sequence>
<dbReference type="Pfam" id="PF00333">
    <property type="entry name" value="Ribosomal_S5"/>
    <property type="match status" value="1"/>
</dbReference>
<organism evidence="9 10">
    <name type="scientific">candidate division WWE3 bacterium</name>
    <dbReference type="NCBI Taxonomy" id="2053526"/>
    <lineage>
        <taxon>Bacteria</taxon>
        <taxon>Katanobacteria</taxon>
    </lineage>
</organism>
<dbReference type="InterPro" id="IPR000851">
    <property type="entry name" value="Ribosomal_uS5"/>
</dbReference>
<dbReference type="Pfam" id="PF03719">
    <property type="entry name" value="Ribosomal_S5_C"/>
    <property type="match status" value="1"/>
</dbReference>
<dbReference type="GO" id="GO:0003723">
    <property type="term" value="F:RNA binding"/>
    <property type="evidence" value="ECO:0007669"/>
    <property type="project" value="InterPro"/>
</dbReference>
<comment type="similarity">
    <text evidence="1 7">Belongs to the universal ribosomal protein uS5 family.</text>
</comment>
<evidence type="ECO:0000256" key="3">
    <source>
        <dbReference type="ARBA" id="ARBA00023274"/>
    </source>
</evidence>
<dbReference type="PROSITE" id="PS50881">
    <property type="entry name" value="S5_DSRBD"/>
    <property type="match status" value="1"/>
</dbReference>
<dbReference type="PANTHER" id="PTHR48277:SF1">
    <property type="entry name" value="MITOCHONDRIAL RIBOSOMAL PROTEIN S5"/>
    <property type="match status" value="1"/>
</dbReference>
<dbReference type="GO" id="GO:0003735">
    <property type="term" value="F:structural constituent of ribosome"/>
    <property type="evidence" value="ECO:0007669"/>
    <property type="project" value="UniProtKB-UniRule"/>
</dbReference>
<dbReference type="GO" id="GO:1990904">
    <property type="term" value="C:ribonucleoprotein complex"/>
    <property type="evidence" value="ECO:0007669"/>
    <property type="project" value="UniProtKB-UniRule"/>
</dbReference>
<evidence type="ECO:0000256" key="2">
    <source>
        <dbReference type="ARBA" id="ARBA00022980"/>
    </source>
</evidence>
<evidence type="ECO:0000256" key="7">
    <source>
        <dbReference type="RuleBase" id="RU003823"/>
    </source>
</evidence>
<evidence type="ECO:0000256" key="1">
    <source>
        <dbReference type="ARBA" id="ARBA00008945"/>
    </source>
</evidence>
<dbReference type="InterPro" id="IPR005324">
    <property type="entry name" value="Ribosomal_uS5_C"/>
</dbReference>
<dbReference type="PANTHER" id="PTHR48277">
    <property type="entry name" value="MITOCHONDRIAL RIBOSOMAL PROTEIN S5"/>
    <property type="match status" value="1"/>
</dbReference>
<dbReference type="Gene3D" id="3.30.230.10">
    <property type="match status" value="1"/>
</dbReference>
<evidence type="ECO:0000259" key="8">
    <source>
        <dbReference type="PROSITE" id="PS50881"/>
    </source>
</evidence>
<dbReference type="GO" id="GO:0005840">
    <property type="term" value="C:ribosome"/>
    <property type="evidence" value="ECO:0007669"/>
    <property type="project" value="UniProtKB-KW"/>
</dbReference>
<dbReference type="FunFam" id="3.30.230.10:FF:000002">
    <property type="entry name" value="30S ribosomal protein S5"/>
    <property type="match status" value="1"/>
</dbReference>
<evidence type="ECO:0000256" key="4">
    <source>
        <dbReference type="ARBA" id="ARBA00035255"/>
    </source>
</evidence>
<dbReference type="SUPFAM" id="SSF54211">
    <property type="entry name" value="Ribosomal protein S5 domain 2-like"/>
    <property type="match status" value="1"/>
</dbReference>
<evidence type="ECO:0000256" key="6">
    <source>
        <dbReference type="PROSITE-ProRule" id="PRU00268"/>
    </source>
</evidence>
<dbReference type="EMBL" id="JAGQNY010000005">
    <property type="protein sequence ID" value="MCA9302055.1"/>
    <property type="molecule type" value="Genomic_DNA"/>
</dbReference>
<dbReference type="InterPro" id="IPR020568">
    <property type="entry name" value="Ribosomal_Su5_D2-typ_SF"/>
</dbReference>
<feature type="domain" description="S5 DRBM" evidence="8">
    <location>
        <begin position="9"/>
        <end position="72"/>
    </location>
</feature>
<proteinExistence type="inferred from homology"/>
<keyword evidence="3 6" id="KW-0687">Ribonucleoprotein</keyword>
<dbReference type="GO" id="GO:0006412">
    <property type="term" value="P:translation"/>
    <property type="evidence" value="ECO:0007669"/>
    <property type="project" value="InterPro"/>
</dbReference>
<reference evidence="9" key="2">
    <citation type="journal article" date="2021" name="Microbiome">
        <title>Successional dynamics and alternative stable states in a saline activated sludge microbial community over 9 years.</title>
        <authorList>
            <person name="Wang Y."/>
            <person name="Ye J."/>
            <person name="Ju F."/>
            <person name="Liu L."/>
            <person name="Boyd J.A."/>
            <person name="Deng Y."/>
            <person name="Parks D.H."/>
            <person name="Jiang X."/>
            <person name="Yin X."/>
            <person name="Woodcroft B.J."/>
            <person name="Tyson G.W."/>
            <person name="Hugenholtz P."/>
            <person name="Polz M.F."/>
            <person name="Zhang T."/>
        </authorList>
    </citation>
    <scope>NUCLEOTIDE SEQUENCE</scope>
    <source>
        <strain evidence="9">HKST-UBA80</strain>
    </source>
</reference>
<dbReference type="Gene3D" id="3.30.160.20">
    <property type="match status" value="1"/>
</dbReference>
<comment type="caution">
    <text evidence="9">The sequence shown here is derived from an EMBL/GenBank/DDBJ whole genome shotgun (WGS) entry which is preliminary data.</text>
</comment>
<dbReference type="GO" id="GO:0005737">
    <property type="term" value="C:cytoplasm"/>
    <property type="evidence" value="ECO:0007669"/>
    <property type="project" value="UniProtKB-ARBA"/>
</dbReference>
<gene>
    <name evidence="9" type="primary">rpsE</name>
    <name evidence="9" type="ORF">KDA10_01645</name>
</gene>
<evidence type="ECO:0000313" key="9">
    <source>
        <dbReference type="EMBL" id="MCA9302055.1"/>
    </source>
</evidence>
<dbReference type="Proteomes" id="UP000714817">
    <property type="component" value="Unassembled WGS sequence"/>
</dbReference>
<evidence type="ECO:0000256" key="5">
    <source>
        <dbReference type="ARBA" id="ARBA00035519"/>
    </source>
</evidence>
<name>A0A955E184_UNCKA</name>